<comment type="caution">
    <text evidence="2">The sequence shown here is derived from an EMBL/GenBank/DDBJ whole genome shotgun (WGS) entry which is preliminary data.</text>
</comment>
<protein>
    <submittedName>
        <fullName evidence="2">GNAT family N-acetyltransferase</fullName>
    </submittedName>
</protein>
<keyword evidence="2" id="KW-0808">Transferase</keyword>
<dbReference type="InterPro" id="IPR000182">
    <property type="entry name" value="GNAT_dom"/>
</dbReference>
<evidence type="ECO:0000313" key="2">
    <source>
        <dbReference type="EMBL" id="PSU45353.1"/>
    </source>
</evidence>
<dbReference type="Gene3D" id="3.40.630.30">
    <property type="match status" value="1"/>
</dbReference>
<dbReference type="InterPro" id="IPR016181">
    <property type="entry name" value="Acyl_CoA_acyltransferase"/>
</dbReference>
<gene>
    <name evidence="2" type="ORF">C9J12_23235</name>
</gene>
<keyword evidence="3" id="KW-1185">Reference proteome</keyword>
<proteinExistence type="predicted"/>
<dbReference type="GO" id="GO:0016747">
    <property type="term" value="F:acyltransferase activity, transferring groups other than amino-acyl groups"/>
    <property type="evidence" value="ECO:0007669"/>
    <property type="project" value="InterPro"/>
</dbReference>
<evidence type="ECO:0000313" key="3">
    <source>
        <dbReference type="Proteomes" id="UP000240987"/>
    </source>
</evidence>
<accession>A0A2T3J979</accession>
<evidence type="ECO:0000259" key="1">
    <source>
        <dbReference type="PROSITE" id="PS51186"/>
    </source>
</evidence>
<reference evidence="2 3" key="1">
    <citation type="submission" date="2018-01" db="EMBL/GenBank/DDBJ databases">
        <title>Whole genome sequencing of Histamine producing bacteria.</title>
        <authorList>
            <person name="Butler K."/>
        </authorList>
    </citation>
    <scope>NUCLEOTIDE SEQUENCE [LARGE SCALE GENOMIC DNA]</scope>
    <source>
        <strain evidence="2 3">JCM 12947</strain>
    </source>
</reference>
<dbReference type="EMBL" id="PYMJ01000032">
    <property type="protein sequence ID" value="PSU45353.1"/>
    <property type="molecule type" value="Genomic_DNA"/>
</dbReference>
<sequence length="164" mass="19186">MDVSLITIDKDDRNVLENLFHYYIYEMSDFLALSPNQDGHFGYNKSQFDIYWKSECHLPYFIYVDQELAGFVLIRKYPSDPSINDVEQFFVLRKFNGKGVGKKAFKLVTQLISGNWQIRVLIENSRALHFWESSVSNIVGQNYTLSKGIDIDLLMFFIRFEVAS</sequence>
<dbReference type="Proteomes" id="UP000240987">
    <property type="component" value="Unassembled WGS sequence"/>
</dbReference>
<dbReference type="PROSITE" id="PS51186">
    <property type="entry name" value="GNAT"/>
    <property type="match status" value="1"/>
</dbReference>
<dbReference type="Pfam" id="PF00583">
    <property type="entry name" value="Acetyltransf_1"/>
    <property type="match status" value="1"/>
</dbReference>
<dbReference type="OrthoDB" id="8479334at2"/>
<organism evidence="2 3">
    <name type="scientific">Photobacterium frigidiphilum</name>
    <dbReference type="NCBI Taxonomy" id="264736"/>
    <lineage>
        <taxon>Bacteria</taxon>
        <taxon>Pseudomonadati</taxon>
        <taxon>Pseudomonadota</taxon>
        <taxon>Gammaproteobacteria</taxon>
        <taxon>Vibrionales</taxon>
        <taxon>Vibrionaceae</taxon>
        <taxon>Photobacterium</taxon>
    </lineage>
</organism>
<feature type="domain" description="N-acetyltransferase" evidence="1">
    <location>
        <begin position="20"/>
        <end position="163"/>
    </location>
</feature>
<dbReference type="CDD" id="cd04301">
    <property type="entry name" value="NAT_SF"/>
    <property type="match status" value="1"/>
</dbReference>
<dbReference type="SUPFAM" id="SSF55729">
    <property type="entry name" value="Acyl-CoA N-acyltransferases (Nat)"/>
    <property type="match status" value="1"/>
</dbReference>
<dbReference type="AlphaFoldDB" id="A0A2T3J979"/>
<name>A0A2T3J979_9GAMM</name>